<dbReference type="InterPro" id="IPR056820">
    <property type="entry name" value="TEN_TTR-like"/>
</dbReference>
<dbReference type="Pfam" id="PF25024">
    <property type="entry name" value="EGF_TEN"/>
    <property type="match status" value="2"/>
</dbReference>
<evidence type="ECO:0000259" key="5">
    <source>
        <dbReference type="PROSITE" id="PS50026"/>
    </source>
</evidence>
<dbReference type="Pfam" id="PF25020">
    <property type="entry name" value="TTR_TEN1-4"/>
    <property type="match status" value="1"/>
</dbReference>
<dbReference type="InterPro" id="IPR056822">
    <property type="entry name" value="TEN_NHL"/>
</dbReference>
<dbReference type="Proteomes" id="UP000036681">
    <property type="component" value="Unplaced"/>
</dbReference>
<dbReference type="PROSITE" id="PS00022">
    <property type="entry name" value="EGF_1"/>
    <property type="match status" value="4"/>
</dbReference>
<comment type="caution">
    <text evidence="4">Lacks conserved residue(s) required for the propagation of feature annotation.</text>
</comment>
<dbReference type="SUPFAM" id="SSF63829">
    <property type="entry name" value="Calcium-dependent phosphotriesterase"/>
    <property type="match status" value="1"/>
</dbReference>
<keyword evidence="6" id="KW-1185">Reference proteome</keyword>
<feature type="disulfide bond" evidence="4">
    <location>
        <begin position="109"/>
        <end position="118"/>
    </location>
</feature>
<feature type="domain" description="EGF-like" evidence="5">
    <location>
        <begin position="83"/>
        <end position="119"/>
    </location>
</feature>
<evidence type="ECO:0000313" key="6">
    <source>
        <dbReference type="Proteomes" id="UP000036681"/>
    </source>
</evidence>
<dbReference type="Gene3D" id="2.120.10.30">
    <property type="entry name" value="TolB, C-terminal domain"/>
    <property type="match status" value="1"/>
</dbReference>
<dbReference type="SMART" id="SM00181">
    <property type="entry name" value="EGF"/>
    <property type="match status" value="7"/>
</dbReference>
<evidence type="ECO:0000256" key="4">
    <source>
        <dbReference type="PROSITE-ProRule" id="PRU00076"/>
    </source>
</evidence>
<evidence type="ECO:0000256" key="2">
    <source>
        <dbReference type="ARBA" id="ARBA00022737"/>
    </source>
</evidence>
<dbReference type="Gene3D" id="2.10.25.10">
    <property type="entry name" value="Laminin"/>
    <property type="match status" value="6"/>
</dbReference>
<dbReference type="PANTHER" id="PTHR11219:SF69">
    <property type="entry name" value="TENEURIN-A"/>
    <property type="match status" value="1"/>
</dbReference>
<dbReference type="InterPro" id="IPR011042">
    <property type="entry name" value="6-blade_b-propeller_TolB-like"/>
</dbReference>
<dbReference type="PANTHER" id="PTHR11219">
    <property type="entry name" value="TENEURIN AND N-ACETYLGLUCOSAMINE-1-PHOSPHODIESTER ALPHA-N-ACETYLGLUCOSAMINIDASE"/>
    <property type="match status" value="1"/>
</dbReference>
<proteinExistence type="predicted"/>
<sequence>LQLLRSAILTHYLLAGRWHLGFLNDGPQDVYLCALQRQQIRLSAVVAAEAVDSDDERSDDCRFECSGRGECKDGKCHCFAGYSGPYCEESSCPVLCSGNGLFSGGRCICHEGYKGADCDLLAHWCEVPNCNGHGTCNQYGRCECDRGWKGDFCEQKDCMDASCSGHGVCNNGRCFCEFGYRGESCEEAFSWKSLCESNAVDSNDPRISSMTEATMVDADAACNGRGRIDTATSYCLCIPGYHGDKCQLARCDVECVHGSCGDGVCICEDGWSGVDCLERECLPGCDEKGLCKNGTCICHKGWNGENCHIPGCVNNCNGNGECKLFTDIWKCACDSSHFGDDCVLPIEADCDDGVDNDNDGLVDCEDSECCTYRSCSTSQMCTTVAQPRDVLLRALPSVNANFYQQSKFLVQPDSVQRYADERQFNESLVSVIRGRVVSHGGSPLTGVRVAEARHPPLTGFTLSRSEEGGGAFDIMVNGGRMVTLQFMRKPFEKIERSFYVPWNEIVYVGDIRMHLGSQAISEQCRILYASHSIEPSLFPSWLTNQYSGHVTPSTYSSQMLVDSRTAFDSIHQPSLTNEAISEQCRILYASHSIEPSLFPSWLTNQYSGHVTPSTYSSQMLVDSRTAFDSIHLLPEKVPKSLRLVHLQVDIGGNHFTNVFAAKPNLTYTFSWEQTNVYVQTVSGLVNAEVSIGYEYAGCGNEAIVWIRRSVKLEGRKASRFNLGAWTLNVHHHYDVINNVLEKGDGSKIYLDEAPQILSTLIGDDQQRPITCPFCSEPASSARLFRPEALCTGSDGSLYIGDYNLIRKLTPTGSLVTVLELSISDTAHPYYMAIDPESDLLHISLPLRRQIWQIKKEANGELTTNYNVLVGDGSTCADPSSPCGDEGPADIAQLTFPKGIAFDHRGNLYIADSRRIRCVNKLIIEIFIEMFVEIFILKKIM</sequence>
<keyword evidence="1 4" id="KW-0245">EGF-like domain</keyword>
<dbReference type="PROSITE" id="PS50026">
    <property type="entry name" value="EGF_3"/>
    <property type="match status" value="2"/>
</dbReference>
<dbReference type="GO" id="GO:0008045">
    <property type="term" value="P:motor neuron axon guidance"/>
    <property type="evidence" value="ECO:0007669"/>
    <property type="project" value="TreeGrafter"/>
</dbReference>
<dbReference type="FunFam" id="2.10.25.10:FF:000013">
    <property type="entry name" value="Teneurin transmembrane protein 4"/>
    <property type="match status" value="1"/>
</dbReference>
<reference evidence="7" key="1">
    <citation type="submission" date="2023-03" db="UniProtKB">
        <authorList>
            <consortium name="WormBaseParasite"/>
        </authorList>
    </citation>
    <scope>IDENTIFICATION</scope>
</reference>
<feature type="domain" description="EGF-like" evidence="5">
    <location>
        <begin position="121"/>
        <end position="154"/>
    </location>
</feature>
<keyword evidence="3 4" id="KW-1015">Disulfide bond</keyword>
<organism evidence="6 7">
    <name type="scientific">Ascaris lumbricoides</name>
    <name type="common">Giant roundworm</name>
    <dbReference type="NCBI Taxonomy" id="6252"/>
    <lineage>
        <taxon>Eukaryota</taxon>
        <taxon>Metazoa</taxon>
        <taxon>Ecdysozoa</taxon>
        <taxon>Nematoda</taxon>
        <taxon>Chromadorea</taxon>
        <taxon>Rhabditida</taxon>
        <taxon>Spirurina</taxon>
        <taxon>Ascaridomorpha</taxon>
        <taxon>Ascaridoidea</taxon>
        <taxon>Ascarididae</taxon>
        <taxon>Ascaris</taxon>
    </lineage>
</organism>
<dbReference type="AlphaFoldDB" id="A0A9J2Q5K2"/>
<dbReference type="Pfam" id="PF25021">
    <property type="entry name" value="TEN_NHL"/>
    <property type="match status" value="1"/>
</dbReference>
<name>A0A9J2Q5K2_ASCLU</name>
<dbReference type="Pfam" id="PF24329">
    <property type="entry name" value="FN-plug_TEN1-4"/>
    <property type="match status" value="1"/>
</dbReference>
<feature type="disulfide bond" evidence="4">
    <location>
        <begin position="144"/>
        <end position="153"/>
    </location>
</feature>
<dbReference type="SUPFAM" id="SSF57196">
    <property type="entry name" value="EGF/Laminin"/>
    <property type="match status" value="1"/>
</dbReference>
<evidence type="ECO:0000256" key="1">
    <source>
        <dbReference type="ARBA" id="ARBA00022536"/>
    </source>
</evidence>
<evidence type="ECO:0000256" key="3">
    <source>
        <dbReference type="ARBA" id="ARBA00023157"/>
    </source>
</evidence>
<protein>
    <submittedName>
        <fullName evidence="7">EGF-like domain-containing protein</fullName>
    </submittedName>
</protein>
<keyword evidence="2" id="KW-0677">Repeat</keyword>
<dbReference type="InterPro" id="IPR000742">
    <property type="entry name" value="EGF"/>
</dbReference>
<dbReference type="InterPro" id="IPR051216">
    <property type="entry name" value="Teneurin"/>
</dbReference>
<accession>A0A9J2Q5K2</accession>
<dbReference type="InterPro" id="IPR057627">
    <property type="entry name" value="FN-plug_TEN1-4"/>
</dbReference>
<dbReference type="WBParaSite" id="ALUE_0001681501-mRNA-1">
    <property type="protein sequence ID" value="ALUE_0001681501-mRNA-1"/>
    <property type="gene ID" value="ALUE_0001681501"/>
</dbReference>
<dbReference type="PROSITE" id="PS01186">
    <property type="entry name" value="EGF_2"/>
    <property type="match status" value="3"/>
</dbReference>
<evidence type="ECO:0000313" key="7">
    <source>
        <dbReference type="WBParaSite" id="ALUE_0001681501-mRNA-1"/>
    </source>
</evidence>